<dbReference type="AlphaFoldDB" id="A0ABD3URW7"/>
<dbReference type="Pfam" id="PF00001">
    <property type="entry name" value="7tm_1"/>
    <property type="match status" value="1"/>
</dbReference>
<feature type="transmembrane region" description="Helical" evidence="6">
    <location>
        <begin position="296"/>
        <end position="314"/>
    </location>
</feature>
<evidence type="ECO:0000256" key="5">
    <source>
        <dbReference type="RuleBase" id="RU000688"/>
    </source>
</evidence>
<evidence type="ECO:0000313" key="9">
    <source>
        <dbReference type="Proteomes" id="UP001634394"/>
    </source>
</evidence>
<feature type="domain" description="G-protein coupled receptors family 1 profile" evidence="7">
    <location>
        <begin position="42"/>
        <end position="312"/>
    </location>
</feature>
<evidence type="ECO:0000256" key="6">
    <source>
        <dbReference type="SAM" id="Phobius"/>
    </source>
</evidence>
<keyword evidence="3 6" id="KW-1133">Transmembrane helix</keyword>
<dbReference type="PANTHER" id="PTHR46641">
    <property type="entry name" value="FMRFAMIDE RECEPTOR-RELATED"/>
    <property type="match status" value="1"/>
</dbReference>
<gene>
    <name evidence="8" type="ORF">ACJMK2_015901</name>
</gene>
<dbReference type="Proteomes" id="UP001634394">
    <property type="component" value="Unassembled WGS sequence"/>
</dbReference>
<sequence>MTNTTENIINGNYDANDQRIVEISQLIRNISLPLIAIIGFLGNTVSLIVFTVSGLKSRSSSKFLSSLALTDNVILISILLSWIDGSFYNIFLTKAGCMLFNYLTYISSFLSVWFIVGFTTERFFAIGYPLHSQLICSNTKGKIALSTLVFIAFAAYSFTFFTTEIVPYKSRLICDFKADYRSLMKGITWVDTALTLVIPVMIIIIMNTRVLWLVFKFHRNRKQLRVSNFVSTRKQNGSHGTRPSSQLRVTRTLLLVSTTFVVLNLPSHIFKLYITILQKTDGDTSPSYTMYLIQEITQVFFYASFSCNFFLYTLSGKQFKNALCGLIRSMDLKKRPGKCFGHIRKDLHMKQEFLCNTLELKEIYLKNPNIERVETDSVLTTSKAAHQKT</sequence>
<dbReference type="PROSITE" id="PS00237">
    <property type="entry name" value="G_PROTEIN_RECEP_F1_1"/>
    <property type="match status" value="1"/>
</dbReference>
<keyword evidence="5" id="KW-0675">Receptor</keyword>
<feature type="transmembrane region" description="Helical" evidence="6">
    <location>
        <begin position="30"/>
        <end position="51"/>
    </location>
</feature>
<dbReference type="GO" id="GO:0016020">
    <property type="term" value="C:membrane"/>
    <property type="evidence" value="ECO:0007669"/>
    <property type="project" value="UniProtKB-SubCell"/>
</dbReference>
<dbReference type="SUPFAM" id="SSF81321">
    <property type="entry name" value="Family A G protein-coupled receptor-like"/>
    <property type="match status" value="1"/>
</dbReference>
<evidence type="ECO:0000256" key="4">
    <source>
        <dbReference type="ARBA" id="ARBA00023136"/>
    </source>
</evidence>
<dbReference type="GO" id="GO:0004930">
    <property type="term" value="F:G protein-coupled receptor activity"/>
    <property type="evidence" value="ECO:0007669"/>
    <property type="project" value="UniProtKB-KW"/>
</dbReference>
<evidence type="ECO:0000313" key="8">
    <source>
        <dbReference type="EMBL" id="KAL3852231.1"/>
    </source>
</evidence>
<comment type="caution">
    <text evidence="8">The sequence shown here is derived from an EMBL/GenBank/DDBJ whole genome shotgun (WGS) entry which is preliminary data.</text>
</comment>
<dbReference type="Gene3D" id="1.20.1070.10">
    <property type="entry name" value="Rhodopsin 7-helix transmembrane proteins"/>
    <property type="match status" value="1"/>
</dbReference>
<name>A0ABD3URW7_SINWO</name>
<dbReference type="InterPro" id="IPR000276">
    <property type="entry name" value="GPCR_Rhodpsn"/>
</dbReference>
<keyword evidence="5" id="KW-0297">G-protein coupled receptor</keyword>
<keyword evidence="9" id="KW-1185">Reference proteome</keyword>
<keyword evidence="5" id="KW-0807">Transducer</keyword>
<keyword evidence="2 5" id="KW-0812">Transmembrane</keyword>
<dbReference type="PANTHER" id="PTHR46641:SF25">
    <property type="entry name" value="CNMAMIDE RECEPTOR-RELATED"/>
    <property type="match status" value="1"/>
</dbReference>
<evidence type="ECO:0000256" key="2">
    <source>
        <dbReference type="ARBA" id="ARBA00022692"/>
    </source>
</evidence>
<dbReference type="InterPro" id="IPR052954">
    <property type="entry name" value="GPCR-Ligand_Int"/>
</dbReference>
<dbReference type="PROSITE" id="PS50262">
    <property type="entry name" value="G_PROTEIN_RECEP_F1_2"/>
    <property type="match status" value="1"/>
</dbReference>
<reference evidence="8 9" key="1">
    <citation type="submission" date="2024-11" db="EMBL/GenBank/DDBJ databases">
        <title>Chromosome-level genome assembly of the freshwater bivalve Anodonta woodiana.</title>
        <authorList>
            <person name="Chen X."/>
        </authorList>
    </citation>
    <scope>NUCLEOTIDE SEQUENCE [LARGE SCALE GENOMIC DNA]</scope>
    <source>
        <strain evidence="8">MN2024</strain>
        <tissue evidence="8">Gills</tissue>
    </source>
</reference>
<dbReference type="EMBL" id="JBJQND010000015">
    <property type="protein sequence ID" value="KAL3852231.1"/>
    <property type="molecule type" value="Genomic_DNA"/>
</dbReference>
<proteinExistence type="inferred from homology"/>
<dbReference type="InterPro" id="IPR017452">
    <property type="entry name" value="GPCR_Rhodpsn_7TM"/>
</dbReference>
<protein>
    <recommendedName>
        <fullName evidence="7">G-protein coupled receptors family 1 profile domain-containing protein</fullName>
    </recommendedName>
</protein>
<feature type="transmembrane region" description="Helical" evidence="6">
    <location>
        <begin position="252"/>
        <end position="276"/>
    </location>
</feature>
<feature type="transmembrane region" description="Helical" evidence="6">
    <location>
        <begin position="193"/>
        <end position="215"/>
    </location>
</feature>
<organism evidence="8 9">
    <name type="scientific">Sinanodonta woodiana</name>
    <name type="common">Chinese pond mussel</name>
    <name type="synonym">Anodonta woodiana</name>
    <dbReference type="NCBI Taxonomy" id="1069815"/>
    <lineage>
        <taxon>Eukaryota</taxon>
        <taxon>Metazoa</taxon>
        <taxon>Spiralia</taxon>
        <taxon>Lophotrochozoa</taxon>
        <taxon>Mollusca</taxon>
        <taxon>Bivalvia</taxon>
        <taxon>Autobranchia</taxon>
        <taxon>Heteroconchia</taxon>
        <taxon>Palaeoheterodonta</taxon>
        <taxon>Unionida</taxon>
        <taxon>Unionoidea</taxon>
        <taxon>Unionidae</taxon>
        <taxon>Unioninae</taxon>
        <taxon>Sinanodonta</taxon>
    </lineage>
</organism>
<feature type="transmembrane region" description="Helical" evidence="6">
    <location>
        <begin position="103"/>
        <end position="131"/>
    </location>
</feature>
<evidence type="ECO:0000259" key="7">
    <source>
        <dbReference type="PROSITE" id="PS50262"/>
    </source>
</evidence>
<evidence type="ECO:0000256" key="1">
    <source>
        <dbReference type="ARBA" id="ARBA00004370"/>
    </source>
</evidence>
<evidence type="ECO:0000256" key="3">
    <source>
        <dbReference type="ARBA" id="ARBA00022989"/>
    </source>
</evidence>
<comment type="subcellular location">
    <subcellularLocation>
        <location evidence="1">Membrane</location>
    </subcellularLocation>
</comment>
<keyword evidence="4 6" id="KW-0472">Membrane</keyword>
<comment type="similarity">
    <text evidence="5">Belongs to the G-protein coupled receptor 1 family.</text>
</comment>
<accession>A0ABD3URW7</accession>
<feature type="transmembrane region" description="Helical" evidence="6">
    <location>
        <begin position="143"/>
        <end position="161"/>
    </location>
</feature>
<dbReference type="PRINTS" id="PR00237">
    <property type="entry name" value="GPCRRHODOPSN"/>
</dbReference>
<feature type="transmembrane region" description="Helical" evidence="6">
    <location>
        <begin position="63"/>
        <end position="83"/>
    </location>
</feature>